<evidence type="ECO:0000259" key="1">
    <source>
        <dbReference type="PROSITE" id="PS51186"/>
    </source>
</evidence>
<dbReference type="Pfam" id="PF00583">
    <property type="entry name" value="Acetyltransf_1"/>
    <property type="match status" value="1"/>
</dbReference>
<dbReference type="PANTHER" id="PTHR43138:SF1">
    <property type="entry name" value="N-ACETYLTRANSFERASE ACA1"/>
    <property type="match status" value="1"/>
</dbReference>
<feature type="domain" description="N-acetyltransferase" evidence="1">
    <location>
        <begin position="40"/>
        <end position="201"/>
    </location>
</feature>
<dbReference type="SUPFAM" id="SSF55729">
    <property type="entry name" value="Acyl-CoA N-acyltransferases (Nat)"/>
    <property type="match status" value="1"/>
</dbReference>
<accession>A0A507FPU4</accession>
<dbReference type="Proteomes" id="UP000320333">
    <property type="component" value="Unassembled WGS sequence"/>
</dbReference>
<dbReference type="PANTHER" id="PTHR43138">
    <property type="entry name" value="ACETYLTRANSFERASE, GNAT FAMILY"/>
    <property type="match status" value="1"/>
</dbReference>
<dbReference type="EMBL" id="QEAP01000006">
    <property type="protein sequence ID" value="TPX78304.1"/>
    <property type="molecule type" value="Genomic_DNA"/>
</dbReference>
<proteinExistence type="predicted"/>
<dbReference type="InterPro" id="IPR052742">
    <property type="entry name" value="Mito_N-acetyltransferase"/>
</dbReference>
<name>A0A507FPU4_9FUNG</name>
<dbReference type="InterPro" id="IPR000182">
    <property type="entry name" value="GNAT_dom"/>
</dbReference>
<reference evidence="2 3" key="1">
    <citation type="journal article" date="2019" name="Sci. Rep.">
        <title>Comparative genomics of chytrid fungi reveal insights into the obligate biotrophic and pathogenic lifestyle of Synchytrium endobioticum.</title>
        <authorList>
            <person name="van de Vossenberg B.T.L.H."/>
            <person name="Warris S."/>
            <person name="Nguyen H.D.T."/>
            <person name="van Gent-Pelzer M.P.E."/>
            <person name="Joly D.L."/>
            <person name="van de Geest H.C."/>
            <person name="Bonants P.J.M."/>
            <person name="Smith D.S."/>
            <person name="Levesque C.A."/>
            <person name="van der Lee T.A.J."/>
        </authorList>
    </citation>
    <scope>NUCLEOTIDE SEQUENCE [LARGE SCALE GENOMIC DNA]</scope>
    <source>
        <strain evidence="2 3">CBS 675.73</strain>
    </source>
</reference>
<organism evidence="2 3">
    <name type="scientific">Chytriomyces confervae</name>
    <dbReference type="NCBI Taxonomy" id="246404"/>
    <lineage>
        <taxon>Eukaryota</taxon>
        <taxon>Fungi</taxon>
        <taxon>Fungi incertae sedis</taxon>
        <taxon>Chytridiomycota</taxon>
        <taxon>Chytridiomycota incertae sedis</taxon>
        <taxon>Chytridiomycetes</taxon>
        <taxon>Chytridiales</taxon>
        <taxon>Chytriomycetaceae</taxon>
        <taxon>Chytriomyces</taxon>
    </lineage>
</organism>
<dbReference type="PROSITE" id="PS51186">
    <property type="entry name" value="GNAT"/>
    <property type="match status" value="1"/>
</dbReference>
<dbReference type="GO" id="GO:0016747">
    <property type="term" value="F:acyltransferase activity, transferring groups other than amino-acyl groups"/>
    <property type="evidence" value="ECO:0007669"/>
    <property type="project" value="InterPro"/>
</dbReference>
<keyword evidence="3" id="KW-1185">Reference proteome</keyword>
<dbReference type="STRING" id="246404.A0A507FPU4"/>
<dbReference type="GO" id="GO:0005634">
    <property type="term" value="C:nucleus"/>
    <property type="evidence" value="ECO:0007669"/>
    <property type="project" value="TreeGrafter"/>
</dbReference>
<dbReference type="Gene3D" id="3.40.630.30">
    <property type="match status" value="1"/>
</dbReference>
<dbReference type="OrthoDB" id="10264707at2759"/>
<sequence>MSKTGAYGVIPPPADAPLGPLPLPSSVTLRDGTAAIVSQVDVVNESQATLDFLRHLLNTEIERGDTYPYEFIMDDDAFKAYFLSASAFMISSPDRSQIMGTFYIKPNYPGRCSHVCNGGFITNSQFRGKGVGKLMAEAFLTLAPLLGYKASVFNLVFETNTPSVNLWRSLGFKEVGRIPKAGRLNGHDKRVDAIVFYYDFDDVENKTA</sequence>
<gene>
    <name evidence="2" type="ORF">CcCBS67573_g00423</name>
</gene>
<dbReference type="InterPro" id="IPR016181">
    <property type="entry name" value="Acyl_CoA_acyltransferase"/>
</dbReference>
<comment type="caution">
    <text evidence="2">The sequence shown here is derived from an EMBL/GenBank/DDBJ whole genome shotgun (WGS) entry which is preliminary data.</text>
</comment>
<dbReference type="AlphaFoldDB" id="A0A507FPU4"/>
<evidence type="ECO:0000313" key="2">
    <source>
        <dbReference type="EMBL" id="TPX78304.1"/>
    </source>
</evidence>
<evidence type="ECO:0000313" key="3">
    <source>
        <dbReference type="Proteomes" id="UP000320333"/>
    </source>
</evidence>
<protein>
    <recommendedName>
        <fullName evidence="1">N-acetyltransferase domain-containing protein</fullName>
    </recommendedName>
</protein>